<accession>A0A0C2X6E3</accession>
<reference evidence="2" key="2">
    <citation type="submission" date="2015-01" db="EMBL/GenBank/DDBJ databases">
        <title>Evolutionary Origins and Diversification of the Mycorrhizal Mutualists.</title>
        <authorList>
            <consortium name="DOE Joint Genome Institute"/>
            <consortium name="Mycorrhizal Genomics Consortium"/>
            <person name="Kohler A."/>
            <person name="Kuo A."/>
            <person name="Nagy L.G."/>
            <person name="Floudas D."/>
            <person name="Copeland A."/>
            <person name="Barry K.W."/>
            <person name="Cichocki N."/>
            <person name="Veneault-Fourrey C."/>
            <person name="LaButti K."/>
            <person name="Lindquist E.A."/>
            <person name="Lipzen A."/>
            <person name="Lundell T."/>
            <person name="Morin E."/>
            <person name="Murat C."/>
            <person name="Riley R."/>
            <person name="Ohm R."/>
            <person name="Sun H."/>
            <person name="Tunlid A."/>
            <person name="Henrissat B."/>
            <person name="Grigoriev I.V."/>
            <person name="Hibbett D.S."/>
            <person name="Martin F."/>
        </authorList>
    </citation>
    <scope>NUCLEOTIDE SEQUENCE [LARGE SCALE GENOMIC DNA]</scope>
    <source>
        <strain evidence="2">MAFF 305830</strain>
    </source>
</reference>
<dbReference type="HOGENOM" id="CLU_826793_0_0_1"/>
<sequence>MTAVLGSAATTIFNFLQSAYEYLTHGEVAVSEHYSVLRHTRPFVFYRSTKTTVPISIFGTKPLPKKRRVFLQKRGFRTGLFGWTIGSMLGGSKLPGLEVTPASTQSYSSIPSGMLKSFEKDIERVWRPYNLANHTLLETMQVHIPVASGDGYFRLRVTPHDKPKETLAVSPVFRVGSVTWSSASPQGATIVGIVPELVVRSAFVIANAGMWAGFYAMFPIFNLAHYTPGPVKTFVAKNVYQYVGGPDPKAIDEQYKVTERMKAAQENFNRKIPYGAASIRTIYDLEKDEELGRQGVAYTK</sequence>
<evidence type="ECO:0000313" key="2">
    <source>
        <dbReference type="Proteomes" id="UP000054097"/>
    </source>
</evidence>
<reference evidence="1 2" key="1">
    <citation type="submission" date="2014-04" db="EMBL/GenBank/DDBJ databases">
        <authorList>
            <consortium name="DOE Joint Genome Institute"/>
            <person name="Kuo A."/>
            <person name="Zuccaro A."/>
            <person name="Kohler A."/>
            <person name="Nagy L.G."/>
            <person name="Floudas D."/>
            <person name="Copeland A."/>
            <person name="Barry K.W."/>
            <person name="Cichocki N."/>
            <person name="Veneault-Fourrey C."/>
            <person name="LaButti K."/>
            <person name="Lindquist E.A."/>
            <person name="Lipzen A."/>
            <person name="Lundell T."/>
            <person name="Morin E."/>
            <person name="Murat C."/>
            <person name="Sun H."/>
            <person name="Tunlid A."/>
            <person name="Henrissat B."/>
            <person name="Grigoriev I.V."/>
            <person name="Hibbett D.S."/>
            <person name="Martin F."/>
            <person name="Nordberg H.P."/>
            <person name="Cantor M.N."/>
            <person name="Hua S.X."/>
        </authorList>
    </citation>
    <scope>NUCLEOTIDE SEQUENCE [LARGE SCALE GENOMIC DNA]</scope>
    <source>
        <strain evidence="1 2">MAFF 305830</strain>
    </source>
</reference>
<protein>
    <submittedName>
        <fullName evidence="1">Uncharacterized protein</fullName>
    </submittedName>
</protein>
<evidence type="ECO:0000313" key="1">
    <source>
        <dbReference type="EMBL" id="KIM33628.1"/>
    </source>
</evidence>
<organism evidence="1 2">
    <name type="scientific">Serendipita vermifera MAFF 305830</name>
    <dbReference type="NCBI Taxonomy" id="933852"/>
    <lineage>
        <taxon>Eukaryota</taxon>
        <taxon>Fungi</taxon>
        <taxon>Dikarya</taxon>
        <taxon>Basidiomycota</taxon>
        <taxon>Agaricomycotina</taxon>
        <taxon>Agaricomycetes</taxon>
        <taxon>Sebacinales</taxon>
        <taxon>Serendipitaceae</taxon>
        <taxon>Serendipita</taxon>
    </lineage>
</organism>
<gene>
    <name evidence="1" type="ORF">M408DRAFT_326299</name>
</gene>
<dbReference type="AlphaFoldDB" id="A0A0C2X6E3"/>
<dbReference type="OrthoDB" id="276388at2759"/>
<name>A0A0C2X6E3_SERVB</name>
<proteinExistence type="predicted"/>
<dbReference type="Proteomes" id="UP000054097">
    <property type="component" value="Unassembled WGS sequence"/>
</dbReference>
<dbReference type="STRING" id="933852.A0A0C2X6E3"/>
<keyword evidence="2" id="KW-1185">Reference proteome</keyword>
<dbReference type="EMBL" id="KN824278">
    <property type="protein sequence ID" value="KIM33628.1"/>
    <property type="molecule type" value="Genomic_DNA"/>
</dbReference>